<dbReference type="AlphaFoldDB" id="A0A1G1Z211"/>
<feature type="compositionally biased region" description="Polar residues" evidence="1">
    <location>
        <begin position="92"/>
        <end position="127"/>
    </location>
</feature>
<evidence type="ECO:0000313" key="3">
    <source>
        <dbReference type="EMBL" id="OGY57920.1"/>
    </source>
</evidence>
<keyword evidence="2" id="KW-0812">Transmembrane</keyword>
<evidence type="ECO:0000256" key="1">
    <source>
        <dbReference type="SAM" id="MobiDB-lite"/>
    </source>
</evidence>
<evidence type="ECO:0000256" key="2">
    <source>
        <dbReference type="SAM" id="Phobius"/>
    </source>
</evidence>
<comment type="caution">
    <text evidence="3">The sequence shown here is derived from an EMBL/GenBank/DDBJ whole genome shotgun (WGS) entry which is preliminary data.</text>
</comment>
<reference evidence="3 4" key="1">
    <citation type="journal article" date="2016" name="Nat. Commun.">
        <title>Thousands of microbial genomes shed light on interconnected biogeochemical processes in an aquifer system.</title>
        <authorList>
            <person name="Anantharaman K."/>
            <person name="Brown C.T."/>
            <person name="Hug L.A."/>
            <person name="Sharon I."/>
            <person name="Castelle C.J."/>
            <person name="Probst A.J."/>
            <person name="Thomas B.C."/>
            <person name="Singh A."/>
            <person name="Wilkins M.J."/>
            <person name="Karaoz U."/>
            <person name="Brodie E.L."/>
            <person name="Williams K.H."/>
            <person name="Hubbard S.S."/>
            <person name="Banfield J.F."/>
        </authorList>
    </citation>
    <scope>NUCLEOTIDE SEQUENCE [LARGE SCALE GENOMIC DNA]</scope>
</reference>
<accession>A0A1G1Z211</accession>
<name>A0A1G1Z211_9BACT</name>
<organism evidence="3 4">
    <name type="scientific">Candidatus Colwellbacteria bacterium RIFCSPHIGHO2_02_FULL_43_15</name>
    <dbReference type="NCBI Taxonomy" id="1797686"/>
    <lineage>
        <taxon>Bacteria</taxon>
        <taxon>Candidatus Colwelliibacteriota</taxon>
    </lineage>
</organism>
<proteinExistence type="predicted"/>
<keyword evidence="2" id="KW-1133">Transmembrane helix</keyword>
<keyword evidence="2" id="KW-0472">Membrane</keyword>
<dbReference type="EMBL" id="MHIU01000014">
    <property type="protein sequence ID" value="OGY57920.1"/>
    <property type="molecule type" value="Genomic_DNA"/>
</dbReference>
<gene>
    <name evidence="3" type="ORF">A3D47_00740</name>
</gene>
<dbReference type="Proteomes" id="UP000178651">
    <property type="component" value="Unassembled WGS sequence"/>
</dbReference>
<feature type="transmembrane region" description="Helical" evidence="2">
    <location>
        <begin position="6"/>
        <end position="25"/>
    </location>
</feature>
<evidence type="ECO:0000313" key="4">
    <source>
        <dbReference type="Proteomes" id="UP000178651"/>
    </source>
</evidence>
<sequence>MKRLNIFYLPLFLVIAVVLFSWIWIRFMSVVNEQQRVIDSLLQTQTCNCDCKPKVVNPAPKPIYKPKPVIPTPIQSAPNGPIPGVAEPVPKSTPSYDQPSTYIQQAPSGATYDQQSQTYGGIQSAPN</sequence>
<feature type="region of interest" description="Disordered" evidence="1">
    <location>
        <begin position="66"/>
        <end position="127"/>
    </location>
</feature>
<protein>
    <submittedName>
        <fullName evidence="3">Uncharacterized protein</fullName>
    </submittedName>
</protein>